<comment type="similarity">
    <text evidence="1">Belongs to the peptidase M24B family.</text>
</comment>
<evidence type="ECO:0000256" key="4">
    <source>
        <dbReference type="ARBA" id="ARBA00023211"/>
    </source>
</evidence>
<evidence type="ECO:0000256" key="3">
    <source>
        <dbReference type="ARBA" id="ARBA00022801"/>
    </source>
</evidence>
<dbReference type="Gene3D" id="3.90.230.10">
    <property type="entry name" value="Creatinase/methionine aminopeptidase superfamily"/>
    <property type="match status" value="1"/>
</dbReference>
<dbReference type="Proteomes" id="UP000325187">
    <property type="component" value="Unassembled WGS sequence"/>
</dbReference>
<evidence type="ECO:0000259" key="6">
    <source>
        <dbReference type="Pfam" id="PF01321"/>
    </source>
</evidence>
<organism evidence="8 9">
    <name type="scientific">Iodidimonas gelatinilytica</name>
    <dbReference type="NCBI Taxonomy" id="1236966"/>
    <lineage>
        <taxon>Bacteria</taxon>
        <taxon>Pseudomonadati</taxon>
        <taxon>Pseudomonadota</taxon>
        <taxon>Alphaproteobacteria</taxon>
        <taxon>Iodidimonadales</taxon>
        <taxon>Iodidimonadaceae</taxon>
        <taxon>Iodidimonas</taxon>
    </lineage>
</organism>
<feature type="domain" description="Peptidase M24 C-terminal" evidence="7">
    <location>
        <begin position="534"/>
        <end position="594"/>
    </location>
</feature>
<comment type="caution">
    <text evidence="8">The sequence shown here is derived from an EMBL/GenBank/DDBJ whole genome shotgun (WGS) entry which is preliminary data.</text>
</comment>
<evidence type="ECO:0000259" key="5">
    <source>
        <dbReference type="Pfam" id="PF00557"/>
    </source>
</evidence>
<dbReference type="EMBL" id="BKCM01000001">
    <property type="protein sequence ID" value="GEQ99383.1"/>
    <property type="molecule type" value="Genomic_DNA"/>
</dbReference>
<dbReference type="SUPFAM" id="SSF55920">
    <property type="entry name" value="Creatinase/aminopeptidase"/>
    <property type="match status" value="1"/>
</dbReference>
<feature type="domain" description="Creatinase N-terminal" evidence="6">
    <location>
        <begin position="8"/>
        <end position="140"/>
    </location>
</feature>
<dbReference type="GO" id="GO:0005737">
    <property type="term" value="C:cytoplasm"/>
    <property type="evidence" value="ECO:0007669"/>
    <property type="project" value="UniProtKB-ARBA"/>
</dbReference>
<evidence type="ECO:0000256" key="2">
    <source>
        <dbReference type="ARBA" id="ARBA00022723"/>
    </source>
</evidence>
<dbReference type="InterPro" id="IPR000994">
    <property type="entry name" value="Pept_M24"/>
</dbReference>
<keyword evidence="3" id="KW-0378">Hydrolase</keyword>
<dbReference type="InterPro" id="IPR036005">
    <property type="entry name" value="Creatinase/aminopeptidase-like"/>
</dbReference>
<dbReference type="InterPro" id="IPR000587">
    <property type="entry name" value="Creatinase_N"/>
</dbReference>
<evidence type="ECO:0000256" key="1">
    <source>
        <dbReference type="ARBA" id="ARBA00008766"/>
    </source>
</evidence>
<sequence length="596" mass="64372">MSKPHAERLSALRAELSRQALDGFVVPLTDEHNSEYVADYAQRLAWLTGFEGSAGSAIVLAEKAAMFVDGRYVIQVRDQVDSALFAHVHLTETDPLDWLWGEVKKGDRIGYDPRLHTPGWVAQAQSRLQRKGAELVAVDQNPIDAVWPDQPAPPPFPLKPHDAALAGATSADKRARIGGDIAENGAEAAVLTALDSIAWLFNIRGNDVAHTPVALAYAVLHKDGRADLFVAPEKMTDAVREHLGNEVSIAPYDGFYDALADLGAGGKAVLADPATANAAVFEALKKGGADIVRAADPCALPKACKTEAEIKGSIAAHERDGAAVTEFLHWLDQEAHKGGLTEIGCVAKLESFRKKRDGFCDTSFDTISGAGSNGAICHYRVSEESSRPLTPGELYLVDSGGQYPDGTTDITRTVPVGTVGDEEKDRFTRVLKGHIALARARFPKGTTGAQLDAIARKPLWDVGLDYDHGTGHGVGSYLAVHEGPQRISKAPNAIALQPGMILSNEPGYYKDGGFGIRIENLVTVVADEDSHERPFLRFETLTLAPIDRRLVKTELLSEDEIGWLDRYHARVYDTLDSLVAEDTRDWLAQMTAPIAG</sequence>
<dbReference type="InterPro" id="IPR029149">
    <property type="entry name" value="Creatin/AminoP/Spt16_N"/>
</dbReference>
<keyword evidence="8" id="KW-0645">Protease</keyword>
<keyword evidence="2" id="KW-0479">Metal-binding</keyword>
<evidence type="ECO:0000259" key="7">
    <source>
        <dbReference type="Pfam" id="PF16188"/>
    </source>
</evidence>
<proteinExistence type="inferred from homology"/>
<gene>
    <name evidence="8" type="ORF">JCM17845_00070</name>
</gene>
<dbReference type="Pfam" id="PF16189">
    <property type="entry name" value="Creatinase_N_2"/>
    <property type="match status" value="1"/>
</dbReference>
<dbReference type="RefSeq" id="WP_150001493.1">
    <property type="nucleotide sequence ID" value="NZ_BKCM01000001.1"/>
</dbReference>
<dbReference type="Pfam" id="PF01321">
    <property type="entry name" value="Creatinase_N"/>
    <property type="match status" value="1"/>
</dbReference>
<dbReference type="GO" id="GO:0046872">
    <property type="term" value="F:metal ion binding"/>
    <property type="evidence" value="ECO:0007669"/>
    <property type="project" value="UniProtKB-KW"/>
</dbReference>
<keyword evidence="8" id="KW-0031">Aminopeptidase</keyword>
<keyword evidence="9" id="KW-1185">Reference proteome</keyword>
<feature type="domain" description="Peptidase M24" evidence="5">
    <location>
        <begin position="315"/>
        <end position="524"/>
    </location>
</feature>
<name>A0A5A7MVK5_9PROT</name>
<evidence type="ECO:0000313" key="9">
    <source>
        <dbReference type="Proteomes" id="UP000325187"/>
    </source>
</evidence>
<dbReference type="GO" id="GO:0070006">
    <property type="term" value="F:metalloaminopeptidase activity"/>
    <property type="evidence" value="ECO:0007669"/>
    <property type="project" value="InterPro"/>
</dbReference>
<dbReference type="Pfam" id="PF16188">
    <property type="entry name" value="Peptidase_M24_C"/>
    <property type="match status" value="1"/>
</dbReference>
<evidence type="ECO:0000313" key="8">
    <source>
        <dbReference type="EMBL" id="GEQ99383.1"/>
    </source>
</evidence>
<dbReference type="InterPro" id="IPR033740">
    <property type="entry name" value="Pept_M24B"/>
</dbReference>
<dbReference type="PANTHER" id="PTHR43763">
    <property type="entry name" value="XAA-PRO AMINOPEPTIDASE 1"/>
    <property type="match status" value="1"/>
</dbReference>
<dbReference type="FunFam" id="3.90.230.10:FF:000007">
    <property type="entry name" value="Xaa-Pro aminopeptidase P"/>
    <property type="match status" value="1"/>
</dbReference>
<dbReference type="AlphaFoldDB" id="A0A5A7MVK5"/>
<accession>A0A5A7MVK5</accession>
<dbReference type="PANTHER" id="PTHR43763:SF6">
    <property type="entry name" value="XAA-PRO AMINOPEPTIDASE 1"/>
    <property type="match status" value="1"/>
</dbReference>
<dbReference type="InterPro" id="IPR032416">
    <property type="entry name" value="Peptidase_M24_C"/>
</dbReference>
<dbReference type="CDD" id="cd01085">
    <property type="entry name" value="APP"/>
    <property type="match status" value="1"/>
</dbReference>
<dbReference type="Gene3D" id="3.40.350.10">
    <property type="entry name" value="Creatinase/prolidase N-terminal domain"/>
    <property type="match status" value="2"/>
</dbReference>
<keyword evidence="4" id="KW-0464">Manganese</keyword>
<reference evidence="8 9" key="1">
    <citation type="submission" date="2019-09" db="EMBL/GenBank/DDBJ databases">
        <title>NBRP : Genome information of microbial organism related human and environment.</title>
        <authorList>
            <person name="Hattori M."/>
            <person name="Oshima K."/>
            <person name="Inaba H."/>
            <person name="Suda W."/>
            <person name="Sakamoto M."/>
            <person name="Iino T."/>
            <person name="Kitahara M."/>
            <person name="Oshida Y."/>
            <person name="Iida T."/>
            <person name="Kudo T."/>
            <person name="Itoh T."/>
            <person name="Ohkuma M."/>
        </authorList>
    </citation>
    <scope>NUCLEOTIDE SEQUENCE [LARGE SCALE GENOMIC DNA]</scope>
    <source>
        <strain evidence="8 9">Mie-1</strain>
    </source>
</reference>
<dbReference type="SUPFAM" id="SSF53092">
    <property type="entry name" value="Creatinase/prolidase N-terminal domain"/>
    <property type="match status" value="2"/>
</dbReference>
<protein>
    <submittedName>
        <fullName evidence="8">Xaa-Pro aminopeptidase</fullName>
    </submittedName>
</protein>
<dbReference type="InterPro" id="IPR050422">
    <property type="entry name" value="X-Pro_aminopeptidase_P"/>
</dbReference>
<dbReference type="Pfam" id="PF00557">
    <property type="entry name" value="Peptidase_M24"/>
    <property type="match status" value="1"/>
</dbReference>